<evidence type="ECO:0000313" key="2">
    <source>
        <dbReference type="Proteomes" id="UP001172386"/>
    </source>
</evidence>
<organism evidence="1 2">
    <name type="scientific">Neophaeococcomyces mojaviensis</name>
    <dbReference type="NCBI Taxonomy" id="3383035"/>
    <lineage>
        <taxon>Eukaryota</taxon>
        <taxon>Fungi</taxon>
        <taxon>Dikarya</taxon>
        <taxon>Ascomycota</taxon>
        <taxon>Pezizomycotina</taxon>
        <taxon>Eurotiomycetes</taxon>
        <taxon>Chaetothyriomycetidae</taxon>
        <taxon>Chaetothyriales</taxon>
        <taxon>Chaetothyriales incertae sedis</taxon>
        <taxon>Neophaeococcomyces</taxon>
    </lineage>
</organism>
<name>A0ACC3AKM8_9EURO</name>
<reference evidence="1" key="1">
    <citation type="submission" date="2022-10" db="EMBL/GenBank/DDBJ databases">
        <title>Culturing micro-colonial fungi from biological soil crusts in the Mojave desert and describing Neophaeococcomyces mojavensis, and introducing the new genera and species Taxawa tesnikishii.</title>
        <authorList>
            <person name="Kurbessoian T."/>
            <person name="Stajich J.E."/>
        </authorList>
    </citation>
    <scope>NUCLEOTIDE SEQUENCE</scope>
    <source>
        <strain evidence="1">JES_112</strain>
    </source>
</reference>
<dbReference type="EMBL" id="JAPDRQ010000003">
    <property type="protein sequence ID" value="KAJ9664396.1"/>
    <property type="molecule type" value="Genomic_DNA"/>
</dbReference>
<protein>
    <submittedName>
        <fullName evidence="1">Uncharacterized protein</fullName>
    </submittedName>
</protein>
<keyword evidence="2" id="KW-1185">Reference proteome</keyword>
<evidence type="ECO:0000313" key="1">
    <source>
        <dbReference type="EMBL" id="KAJ9664396.1"/>
    </source>
</evidence>
<dbReference type="Proteomes" id="UP001172386">
    <property type="component" value="Unassembled WGS sequence"/>
</dbReference>
<accession>A0ACC3AKM8</accession>
<comment type="caution">
    <text evidence="1">The sequence shown here is derived from an EMBL/GenBank/DDBJ whole genome shotgun (WGS) entry which is preliminary data.</text>
</comment>
<proteinExistence type="predicted"/>
<sequence>MSTDQIQHSGTNSVASVTLPQASQVQSGHRYGVTSLDGNSTAHLGDVYHQYFHDNAARAQSQTTPRSSSLIPFRRDRDFVERDILQDICQRTTEPAARIGLTGLGGVGKAQIAIEYAYRRREADPQLWVFWVHASSEVRFEESYQQIAQQVNISSWADPKADVLSMVYAWLSDETHGRWTMVVDNADSVEVLFGLRSGETKISAMSDVHSTTTASDHRSLSNYLPSCNHGSIVITSRSREVTEGLIEYTEDILEVEPMVEEDATALLTKKLARQQRDVDADQLIRLVQELDYMPLAITQATAYINQLGSRMTVAGYIDRLAKGDWDRDNLLRKDIRDPRRDGRASNSIIITWHTSFEHIRRTQGSAAQLLALMSLFDREGIPQSLLQGQYNFQEDEVERLSQEPKMTNTHDQYEFEDDLKILRAYSLISIGTNDQLFDMHRLVQFTTKKWLELHHELERWQTRYARILSNAFPTGDHANRLTYQALFPHVEALISYRVESEGFLRDRATATYRGAWYAWASGKYGTAEKMARASMEDRGRLLSADHVETLESMGLLALVLCDQGKYEQAEEMSRWALAGREKELGVNHPDTLTSVSNLAVVLRARGKYEQAEEMNRQALAGYEKELGVNHPNTLTSVSNLALVLKDQGKYEQAEEMSRRSLTGYEKELGVNHPDTLTSVNNLALVLRGQGKYEQAEEMNRRALAGSEKELGVNHPNTLTSVSNLALVLRGQGKYEQAEEMNRRALTGREKELGVNHPNTLMSVYCLAELLHAQRDYREALRLYDRAVEGYLQVLGSSHPTTLACQRHRQLLLQDMNLP</sequence>
<gene>
    <name evidence="1" type="ORF">H2198_000325</name>
</gene>